<dbReference type="Gene3D" id="2.130.10.130">
    <property type="entry name" value="Integrin alpha, N-terminal"/>
    <property type="match status" value="1"/>
</dbReference>
<organism evidence="9 10">
    <name type="scientific">Candidatus Komeilibacteria bacterium RIFCSPLOWO2_02_FULL_48_11</name>
    <dbReference type="NCBI Taxonomy" id="1798553"/>
    <lineage>
        <taxon>Bacteria</taxon>
        <taxon>Candidatus Komeiliibacteriota</taxon>
    </lineage>
</organism>
<dbReference type="Proteomes" id="UP000178109">
    <property type="component" value="Unassembled WGS sequence"/>
</dbReference>
<dbReference type="STRING" id="1798553.A3H70_01740"/>
<keyword evidence="4 6" id="KW-0573">Peptidoglycan synthesis</keyword>
<reference evidence="9 10" key="1">
    <citation type="journal article" date="2016" name="Nat. Commun.">
        <title>Thousands of microbial genomes shed light on interconnected biogeochemical processes in an aquifer system.</title>
        <authorList>
            <person name="Anantharaman K."/>
            <person name="Brown C.T."/>
            <person name="Hug L.A."/>
            <person name="Sharon I."/>
            <person name="Castelle C.J."/>
            <person name="Probst A.J."/>
            <person name="Thomas B.C."/>
            <person name="Singh A."/>
            <person name="Wilkins M.J."/>
            <person name="Karaoz U."/>
            <person name="Brodie E.L."/>
            <person name="Williams K.H."/>
            <person name="Hubbard S.S."/>
            <person name="Banfield J.F."/>
        </authorList>
    </citation>
    <scope>NUCLEOTIDE SEQUENCE [LARGE SCALE GENOMIC DNA]</scope>
</reference>
<gene>
    <name evidence="9" type="ORF">A3H70_01740</name>
</gene>
<accession>A0A1G2BP76</accession>
<evidence type="ECO:0000259" key="8">
    <source>
        <dbReference type="PROSITE" id="PS52029"/>
    </source>
</evidence>
<dbReference type="Pfam" id="PF03734">
    <property type="entry name" value="YkuD"/>
    <property type="match status" value="1"/>
</dbReference>
<name>A0A1G2BP76_9BACT</name>
<dbReference type="GO" id="GO:0018104">
    <property type="term" value="P:peptidoglycan-protein cross-linking"/>
    <property type="evidence" value="ECO:0007669"/>
    <property type="project" value="TreeGrafter"/>
</dbReference>
<dbReference type="Gene3D" id="2.40.440.10">
    <property type="entry name" value="L,D-transpeptidase catalytic domain-like"/>
    <property type="match status" value="1"/>
</dbReference>
<dbReference type="InterPro" id="IPR028994">
    <property type="entry name" value="Integrin_alpha_N"/>
</dbReference>
<evidence type="ECO:0000256" key="7">
    <source>
        <dbReference type="SAM" id="SignalP"/>
    </source>
</evidence>
<feature type="domain" description="L,D-TPase catalytic" evidence="8">
    <location>
        <begin position="233"/>
        <end position="352"/>
    </location>
</feature>
<dbReference type="SUPFAM" id="SSF69318">
    <property type="entry name" value="Integrin alpha N-terminal domain"/>
    <property type="match status" value="1"/>
</dbReference>
<dbReference type="PROSITE" id="PS52029">
    <property type="entry name" value="LD_TPASE"/>
    <property type="match status" value="1"/>
</dbReference>
<dbReference type="InterPro" id="IPR038063">
    <property type="entry name" value="Transpep_catalytic_dom"/>
</dbReference>
<dbReference type="UniPathway" id="UPA00219"/>
<dbReference type="PANTHER" id="PTHR30582">
    <property type="entry name" value="L,D-TRANSPEPTIDASE"/>
    <property type="match status" value="1"/>
</dbReference>
<feature type="signal peptide" evidence="7">
    <location>
        <begin position="1"/>
        <end position="22"/>
    </location>
</feature>
<keyword evidence="2" id="KW-0808">Transferase</keyword>
<dbReference type="InterPro" id="IPR050979">
    <property type="entry name" value="LD-transpeptidase"/>
</dbReference>
<dbReference type="PANTHER" id="PTHR30582:SF2">
    <property type="entry name" value="L,D-TRANSPEPTIDASE YCIB-RELATED"/>
    <property type="match status" value="1"/>
</dbReference>
<sequence>MMPNYFKITLFSLFFIPLSALAAEPTYNFPITVNSPDGSSEQITFPLPFDAIASIAALDLGDDGTSELLFGAPMGSSPQARLLRQDGSTILSWFPYNPKFRGGVAAVAADLNGDKKLEIVTSPLGAGGPHLKIFDTFGKLLSPGFFAPKDVATIASLERVDIEGDGRDELALVATNKKGVLTRYLLTGQGALIESAEEKSIAPKTIALKLSWQGQQFELVWSVQAKIVDRPGKVILVDLSDQKLSYYQDGFSLASYPVSTGRWGFPTPIGEFAVQNKIPRAYSKAYGLYMPYWMAFYRGQYGIHELPEWPSGYKEGENHLGTPVSHGCIRLGVGPAKEVYNWAEVGTTVIVQK</sequence>
<dbReference type="GO" id="GO:0071972">
    <property type="term" value="F:peptidoglycan L,D-transpeptidase activity"/>
    <property type="evidence" value="ECO:0007669"/>
    <property type="project" value="TreeGrafter"/>
</dbReference>
<comment type="pathway">
    <text evidence="1 6">Cell wall biogenesis; peptidoglycan biosynthesis.</text>
</comment>
<dbReference type="GO" id="GO:0016740">
    <property type="term" value="F:transferase activity"/>
    <property type="evidence" value="ECO:0007669"/>
    <property type="project" value="UniProtKB-KW"/>
</dbReference>
<protein>
    <recommendedName>
        <fullName evidence="8">L,D-TPase catalytic domain-containing protein</fullName>
    </recommendedName>
</protein>
<feature type="active site" description="Nucleophile" evidence="6">
    <location>
        <position position="328"/>
    </location>
</feature>
<dbReference type="GO" id="GO:0008360">
    <property type="term" value="P:regulation of cell shape"/>
    <property type="evidence" value="ECO:0007669"/>
    <property type="project" value="UniProtKB-UniRule"/>
</dbReference>
<keyword evidence="5 6" id="KW-0961">Cell wall biogenesis/degradation</keyword>
<dbReference type="SUPFAM" id="SSF141523">
    <property type="entry name" value="L,D-transpeptidase catalytic domain-like"/>
    <property type="match status" value="1"/>
</dbReference>
<evidence type="ECO:0000256" key="3">
    <source>
        <dbReference type="ARBA" id="ARBA00022960"/>
    </source>
</evidence>
<evidence type="ECO:0000256" key="1">
    <source>
        <dbReference type="ARBA" id="ARBA00004752"/>
    </source>
</evidence>
<proteinExistence type="predicted"/>
<evidence type="ECO:0000256" key="2">
    <source>
        <dbReference type="ARBA" id="ARBA00022679"/>
    </source>
</evidence>
<evidence type="ECO:0000256" key="6">
    <source>
        <dbReference type="PROSITE-ProRule" id="PRU01373"/>
    </source>
</evidence>
<dbReference type="InterPro" id="IPR005490">
    <property type="entry name" value="LD_TPept_cat_dom"/>
</dbReference>
<dbReference type="GO" id="GO:0071555">
    <property type="term" value="P:cell wall organization"/>
    <property type="evidence" value="ECO:0007669"/>
    <property type="project" value="UniProtKB-UniRule"/>
</dbReference>
<dbReference type="GO" id="GO:0005576">
    <property type="term" value="C:extracellular region"/>
    <property type="evidence" value="ECO:0007669"/>
    <property type="project" value="TreeGrafter"/>
</dbReference>
<evidence type="ECO:0000313" key="10">
    <source>
        <dbReference type="Proteomes" id="UP000178109"/>
    </source>
</evidence>
<keyword evidence="7" id="KW-0732">Signal</keyword>
<comment type="caution">
    <text evidence="9">The sequence shown here is derived from an EMBL/GenBank/DDBJ whole genome shotgun (WGS) entry which is preliminary data.</text>
</comment>
<feature type="chain" id="PRO_5009582107" description="L,D-TPase catalytic domain-containing protein" evidence="7">
    <location>
        <begin position="23"/>
        <end position="353"/>
    </location>
</feature>
<evidence type="ECO:0000256" key="5">
    <source>
        <dbReference type="ARBA" id="ARBA00023316"/>
    </source>
</evidence>
<dbReference type="AlphaFoldDB" id="A0A1G2BP76"/>
<dbReference type="CDD" id="cd16913">
    <property type="entry name" value="YkuD_like"/>
    <property type="match status" value="1"/>
</dbReference>
<dbReference type="EMBL" id="MHKO01000058">
    <property type="protein sequence ID" value="OGY90921.1"/>
    <property type="molecule type" value="Genomic_DNA"/>
</dbReference>
<keyword evidence="3 6" id="KW-0133">Cell shape</keyword>
<feature type="active site" description="Proton donor/acceptor" evidence="6">
    <location>
        <position position="304"/>
    </location>
</feature>
<evidence type="ECO:0000313" key="9">
    <source>
        <dbReference type="EMBL" id="OGY90921.1"/>
    </source>
</evidence>
<evidence type="ECO:0000256" key="4">
    <source>
        <dbReference type="ARBA" id="ARBA00022984"/>
    </source>
</evidence>